<evidence type="ECO:0000256" key="3">
    <source>
        <dbReference type="ARBA" id="ARBA00022801"/>
    </source>
</evidence>
<dbReference type="PROSITE" id="PS00138">
    <property type="entry name" value="SUBTILASE_SER"/>
    <property type="match status" value="1"/>
</dbReference>
<feature type="active site" description="Charge relay system" evidence="5">
    <location>
        <position position="28"/>
    </location>
</feature>
<name>A0A2S6N9S0_RHOGL</name>
<evidence type="ECO:0000313" key="8">
    <source>
        <dbReference type="Proteomes" id="UP000239724"/>
    </source>
</evidence>
<keyword evidence="8" id="KW-1185">Reference proteome</keyword>
<dbReference type="Pfam" id="PF00082">
    <property type="entry name" value="Peptidase_S8"/>
    <property type="match status" value="1"/>
</dbReference>
<evidence type="ECO:0000259" key="6">
    <source>
        <dbReference type="Pfam" id="PF00082"/>
    </source>
</evidence>
<proteinExistence type="inferred from homology"/>
<dbReference type="PANTHER" id="PTHR43806">
    <property type="entry name" value="PEPTIDASE S8"/>
    <property type="match status" value="1"/>
</dbReference>
<dbReference type="PRINTS" id="PR00723">
    <property type="entry name" value="SUBTILISIN"/>
</dbReference>
<organism evidence="7 8">
    <name type="scientific">Rhodopila globiformis</name>
    <name type="common">Rhodopseudomonas globiformis</name>
    <dbReference type="NCBI Taxonomy" id="1071"/>
    <lineage>
        <taxon>Bacteria</taxon>
        <taxon>Pseudomonadati</taxon>
        <taxon>Pseudomonadota</taxon>
        <taxon>Alphaproteobacteria</taxon>
        <taxon>Acetobacterales</taxon>
        <taxon>Acetobacteraceae</taxon>
        <taxon>Rhodopila</taxon>
    </lineage>
</organism>
<dbReference type="Gene3D" id="3.40.50.200">
    <property type="entry name" value="Peptidase S8/S53 domain"/>
    <property type="match status" value="1"/>
</dbReference>
<dbReference type="InterPro" id="IPR050131">
    <property type="entry name" value="Peptidase_S8_subtilisin-like"/>
</dbReference>
<feature type="active site" description="Charge relay system" evidence="5">
    <location>
        <position position="61"/>
    </location>
</feature>
<sequence>MRMVRYAVFEPPQSARPGPILRSSAILDSGIDPTHPAFAGLVHDTNYQDFTGTALADTIGHGTHCAGIIFGRDVDNRRIGIARGVGDVLIAKVADRDATTTTSELEQALLWAVRKGADIISMSVGLDFLGHARALVNDGMPQDQALTLALSDYQAYGRFFDRLMAMVINSGVAGKSALVIAAAGNESQAGETPSYRVMATLPAAAEGVVAVGAVARGGNGKFAVAPFSNEGVNVCAPGVAILSAKPAGGFATMSGTSQAAPHVAGLAALWAEKLRTEGGSPPTPESVKEHLLGHADRSGIDPKVRVGEMGEGLAGAP</sequence>
<keyword evidence="3 5" id="KW-0378">Hydrolase</keyword>
<dbReference type="SUPFAM" id="SSF52743">
    <property type="entry name" value="Subtilisin-like"/>
    <property type="match status" value="1"/>
</dbReference>
<dbReference type="PANTHER" id="PTHR43806:SF11">
    <property type="entry name" value="CEREVISIN-RELATED"/>
    <property type="match status" value="1"/>
</dbReference>
<keyword evidence="2 5" id="KW-0645">Protease</keyword>
<protein>
    <recommendedName>
        <fullName evidence="6">Peptidase S8/S53 domain-containing protein</fullName>
    </recommendedName>
</protein>
<dbReference type="OrthoDB" id="5930286at2"/>
<evidence type="ECO:0000256" key="1">
    <source>
        <dbReference type="ARBA" id="ARBA00011073"/>
    </source>
</evidence>
<evidence type="ECO:0000256" key="2">
    <source>
        <dbReference type="ARBA" id="ARBA00022670"/>
    </source>
</evidence>
<dbReference type="InterPro" id="IPR000209">
    <property type="entry name" value="Peptidase_S8/S53_dom"/>
</dbReference>
<comment type="similarity">
    <text evidence="1 5">Belongs to the peptidase S8 family.</text>
</comment>
<dbReference type="InterPro" id="IPR036852">
    <property type="entry name" value="Peptidase_S8/S53_dom_sf"/>
</dbReference>
<dbReference type="InterPro" id="IPR023828">
    <property type="entry name" value="Peptidase_S8_Ser-AS"/>
</dbReference>
<evidence type="ECO:0000256" key="5">
    <source>
        <dbReference type="PROSITE-ProRule" id="PRU01240"/>
    </source>
</evidence>
<evidence type="ECO:0000256" key="4">
    <source>
        <dbReference type="ARBA" id="ARBA00022825"/>
    </source>
</evidence>
<feature type="active site" description="Charge relay system" evidence="5">
    <location>
        <position position="257"/>
    </location>
</feature>
<dbReference type="EMBL" id="NHRY01000191">
    <property type="protein sequence ID" value="PPQ31354.1"/>
    <property type="molecule type" value="Genomic_DNA"/>
</dbReference>
<dbReference type="AlphaFoldDB" id="A0A2S6N9S0"/>
<dbReference type="PROSITE" id="PS51892">
    <property type="entry name" value="SUBTILASE"/>
    <property type="match status" value="1"/>
</dbReference>
<dbReference type="RefSeq" id="WP_104520106.1">
    <property type="nucleotide sequence ID" value="NZ_NHRY01000191.1"/>
</dbReference>
<feature type="domain" description="Peptidase S8/S53" evidence="6">
    <location>
        <begin position="25"/>
        <end position="296"/>
    </location>
</feature>
<reference evidence="7 8" key="1">
    <citation type="journal article" date="2018" name="Arch. Microbiol.">
        <title>New insights into the metabolic potential of the phototrophic purple bacterium Rhodopila globiformis DSM 161(T) from its draft genome sequence and evidence for a vanadium-dependent nitrogenase.</title>
        <authorList>
            <person name="Imhoff J.F."/>
            <person name="Rahn T."/>
            <person name="Kunzel S."/>
            <person name="Neulinger S.C."/>
        </authorList>
    </citation>
    <scope>NUCLEOTIDE SEQUENCE [LARGE SCALE GENOMIC DNA]</scope>
    <source>
        <strain evidence="7 8">DSM 161</strain>
    </source>
</reference>
<dbReference type="InterPro" id="IPR015500">
    <property type="entry name" value="Peptidase_S8_subtilisin-rel"/>
</dbReference>
<gene>
    <name evidence="7" type="ORF">CCS01_17455</name>
</gene>
<dbReference type="GO" id="GO:0006508">
    <property type="term" value="P:proteolysis"/>
    <property type="evidence" value="ECO:0007669"/>
    <property type="project" value="UniProtKB-KW"/>
</dbReference>
<evidence type="ECO:0000313" key="7">
    <source>
        <dbReference type="EMBL" id="PPQ31354.1"/>
    </source>
</evidence>
<dbReference type="Proteomes" id="UP000239724">
    <property type="component" value="Unassembled WGS sequence"/>
</dbReference>
<keyword evidence="4 5" id="KW-0720">Serine protease</keyword>
<dbReference type="GO" id="GO:0004252">
    <property type="term" value="F:serine-type endopeptidase activity"/>
    <property type="evidence" value="ECO:0007669"/>
    <property type="project" value="UniProtKB-UniRule"/>
</dbReference>
<accession>A0A2S6N9S0</accession>
<comment type="caution">
    <text evidence="7">The sequence shown here is derived from an EMBL/GenBank/DDBJ whole genome shotgun (WGS) entry which is preliminary data.</text>
</comment>